<proteinExistence type="predicted"/>
<reference evidence="1 2" key="1">
    <citation type="submission" date="2017-10" db="EMBL/GenBank/DDBJ databases">
        <authorList>
            <person name="Banno H."/>
            <person name="Chua N.-H."/>
        </authorList>
    </citation>
    <scope>NUCLEOTIDE SEQUENCE [LARGE SCALE GENOMIC DNA]</scope>
    <source>
        <strain evidence="1">Vibrio tapetis CECT4600</strain>
    </source>
</reference>
<protein>
    <submittedName>
        <fullName evidence="1">Uncharacterized protein</fullName>
    </submittedName>
</protein>
<dbReference type="RefSeq" id="WP_145958617.1">
    <property type="nucleotide sequence ID" value="NZ_LT960612.1"/>
</dbReference>
<dbReference type="EMBL" id="LT960612">
    <property type="protein sequence ID" value="SON53098.1"/>
    <property type="molecule type" value="Genomic_DNA"/>
</dbReference>
<dbReference type="AlphaFoldDB" id="A0A2N8ZMF4"/>
<evidence type="ECO:0000313" key="1">
    <source>
        <dbReference type="EMBL" id="SON53098.1"/>
    </source>
</evidence>
<sequence>MSNCVWNNFGVLTEVRIDENFVWVSNQDGRSLKMSIISYKDKYQDVYQTALGLVGKKVRLNTSQSNGEQAVWFSHISEVSKRRAAVLETVE</sequence>
<name>A0A2N8ZMF4_9VIBR</name>
<dbReference type="OrthoDB" id="7068009at2"/>
<gene>
    <name evidence="1" type="ORF">VTAP4600_B1487</name>
</gene>
<keyword evidence="2" id="KW-1185">Reference proteome</keyword>
<dbReference type="Proteomes" id="UP000235828">
    <property type="component" value="Chromosome B"/>
</dbReference>
<accession>A0A2N8ZMF4</accession>
<dbReference type="KEGG" id="vta:B1487"/>
<evidence type="ECO:0000313" key="2">
    <source>
        <dbReference type="Proteomes" id="UP000235828"/>
    </source>
</evidence>
<organism evidence="1 2">
    <name type="scientific">Vibrio tapetis subsp. tapetis</name>
    <dbReference type="NCBI Taxonomy" id="1671868"/>
    <lineage>
        <taxon>Bacteria</taxon>
        <taxon>Pseudomonadati</taxon>
        <taxon>Pseudomonadota</taxon>
        <taxon>Gammaproteobacteria</taxon>
        <taxon>Vibrionales</taxon>
        <taxon>Vibrionaceae</taxon>
        <taxon>Vibrio</taxon>
    </lineage>
</organism>